<dbReference type="Proteomes" id="UP000551878">
    <property type="component" value="Unassembled WGS sequence"/>
</dbReference>
<keyword evidence="8" id="KW-1185">Reference proteome</keyword>
<sequence>MTSLEKIRHELESERDRLQSSLEEERNWRKERSLSDATGELSQYDNHPADSGTEIYERAKDDALRHRMQHELQKVEAALERMDNGTYGYCVITGEPIPIERLEANPVANTLVDAEESTKVANDRPVEEDVLGGFGRYNYDTDDRETQFDAEDSYQAVAVWNTADGINEIEAVEIADEFIGYVEEIEAFVSTDMDGYRGADSVQFQRNEHYKEYVNQSLERIFQEGEDE</sequence>
<dbReference type="Pfam" id="PF01258">
    <property type="entry name" value="zf-dskA_traR"/>
    <property type="match status" value="1"/>
</dbReference>
<gene>
    <name evidence="7" type="ORF">HNQ41_000293</name>
</gene>
<accession>A0A840QLB5</accession>
<evidence type="ECO:0000256" key="5">
    <source>
        <dbReference type="SAM" id="MobiDB-lite"/>
    </source>
</evidence>
<dbReference type="NCBIfam" id="TIGR02890">
    <property type="entry name" value="bacill_yteA"/>
    <property type="match status" value="1"/>
</dbReference>
<evidence type="ECO:0000256" key="2">
    <source>
        <dbReference type="ARBA" id="ARBA00022771"/>
    </source>
</evidence>
<dbReference type="Gene3D" id="1.20.120.910">
    <property type="entry name" value="DksA, coiled-coil domain"/>
    <property type="match status" value="1"/>
</dbReference>
<feature type="zinc finger region" description="dksA C4-type" evidence="4">
    <location>
        <begin position="90"/>
        <end position="114"/>
    </location>
</feature>
<dbReference type="AlphaFoldDB" id="A0A840QLB5"/>
<dbReference type="PROSITE" id="PS51128">
    <property type="entry name" value="ZF_DKSA_2"/>
    <property type="match status" value="1"/>
</dbReference>
<dbReference type="InterPro" id="IPR000962">
    <property type="entry name" value="Znf_DskA_TraR"/>
</dbReference>
<dbReference type="SUPFAM" id="SSF109635">
    <property type="entry name" value="DnaK suppressor protein DksA, alpha-hairpin domain"/>
    <property type="match status" value="1"/>
</dbReference>
<dbReference type="InterPro" id="IPR037187">
    <property type="entry name" value="DnaK_N"/>
</dbReference>
<comment type="caution">
    <text evidence="7">The sequence shown here is derived from an EMBL/GenBank/DDBJ whole genome shotgun (WGS) entry which is preliminary data.</text>
</comment>
<feature type="compositionally biased region" description="Basic and acidic residues" evidence="5">
    <location>
        <begin position="1"/>
        <end position="34"/>
    </location>
</feature>
<keyword evidence="1" id="KW-0479">Metal-binding</keyword>
<dbReference type="GO" id="GO:0008270">
    <property type="term" value="F:zinc ion binding"/>
    <property type="evidence" value="ECO:0007669"/>
    <property type="project" value="UniProtKB-KW"/>
</dbReference>
<name>A0A840QLB5_9BACI</name>
<evidence type="ECO:0000313" key="7">
    <source>
        <dbReference type="EMBL" id="MBB5172153.1"/>
    </source>
</evidence>
<keyword evidence="3" id="KW-0862">Zinc</keyword>
<dbReference type="InterPro" id="IPR014240">
    <property type="entry name" value="YteA"/>
</dbReference>
<dbReference type="RefSeq" id="WP_184662625.1">
    <property type="nucleotide sequence ID" value="NZ_JACHHB010000001.1"/>
</dbReference>
<organism evidence="7 8">
    <name type="scientific">Texcoconibacillus texcoconensis</name>
    <dbReference type="NCBI Taxonomy" id="1095777"/>
    <lineage>
        <taxon>Bacteria</taxon>
        <taxon>Bacillati</taxon>
        <taxon>Bacillota</taxon>
        <taxon>Bacilli</taxon>
        <taxon>Bacillales</taxon>
        <taxon>Bacillaceae</taxon>
        <taxon>Texcoconibacillus</taxon>
    </lineage>
</organism>
<evidence type="ECO:0000256" key="3">
    <source>
        <dbReference type="ARBA" id="ARBA00022833"/>
    </source>
</evidence>
<dbReference type="EMBL" id="JACHHB010000001">
    <property type="protein sequence ID" value="MBB5172153.1"/>
    <property type="molecule type" value="Genomic_DNA"/>
</dbReference>
<reference evidence="7 8" key="1">
    <citation type="submission" date="2020-08" db="EMBL/GenBank/DDBJ databases">
        <title>Genomic Encyclopedia of Type Strains, Phase IV (KMG-IV): sequencing the most valuable type-strain genomes for metagenomic binning, comparative biology and taxonomic classification.</title>
        <authorList>
            <person name="Goeker M."/>
        </authorList>
    </citation>
    <scope>NUCLEOTIDE SEQUENCE [LARGE SCALE GENOMIC DNA]</scope>
    <source>
        <strain evidence="7 8">DSM 24696</strain>
    </source>
</reference>
<evidence type="ECO:0000313" key="8">
    <source>
        <dbReference type="Proteomes" id="UP000551878"/>
    </source>
</evidence>
<keyword evidence="2" id="KW-0863">Zinc-finger</keyword>
<evidence type="ECO:0000259" key="6">
    <source>
        <dbReference type="Pfam" id="PF01258"/>
    </source>
</evidence>
<protein>
    <submittedName>
        <fullName evidence="7">YteA family regulatory protein</fullName>
    </submittedName>
</protein>
<evidence type="ECO:0000256" key="4">
    <source>
        <dbReference type="PROSITE-ProRule" id="PRU00510"/>
    </source>
</evidence>
<proteinExistence type="predicted"/>
<dbReference type="PANTHER" id="PTHR33823">
    <property type="entry name" value="RNA POLYMERASE-BINDING TRANSCRIPTION FACTOR DKSA-RELATED"/>
    <property type="match status" value="1"/>
</dbReference>
<feature type="domain" description="Zinc finger DksA/TraR C4-type" evidence="6">
    <location>
        <begin position="85"/>
        <end position="107"/>
    </location>
</feature>
<dbReference type="PANTHER" id="PTHR33823:SF4">
    <property type="entry name" value="GENERAL STRESS PROTEIN 16O"/>
    <property type="match status" value="1"/>
</dbReference>
<feature type="region of interest" description="Disordered" evidence="5">
    <location>
        <begin position="1"/>
        <end position="52"/>
    </location>
</feature>
<evidence type="ECO:0000256" key="1">
    <source>
        <dbReference type="ARBA" id="ARBA00022723"/>
    </source>
</evidence>